<dbReference type="Gene3D" id="2.120.10.30">
    <property type="entry name" value="TolB, C-terminal domain"/>
    <property type="match status" value="1"/>
</dbReference>
<evidence type="ECO:0000259" key="3">
    <source>
        <dbReference type="PROSITE" id="PS50119"/>
    </source>
</evidence>
<gene>
    <name evidence="4" type="ORF">DPMN_133828</name>
</gene>
<evidence type="ECO:0000256" key="2">
    <source>
        <dbReference type="SAM" id="Coils"/>
    </source>
</evidence>
<dbReference type="SUPFAM" id="SSF101898">
    <property type="entry name" value="NHL repeat"/>
    <property type="match status" value="1"/>
</dbReference>
<evidence type="ECO:0000313" key="5">
    <source>
        <dbReference type="Proteomes" id="UP000828390"/>
    </source>
</evidence>
<accession>A0A9D4FUD6</accession>
<keyword evidence="1" id="KW-0479">Metal-binding</keyword>
<keyword evidence="1" id="KW-0863">Zinc-finger</keyword>
<keyword evidence="1" id="KW-0862">Zinc</keyword>
<name>A0A9D4FUD6_DREPO</name>
<protein>
    <recommendedName>
        <fullName evidence="3">B box-type domain-containing protein</fullName>
    </recommendedName>
</protein>
<dbReference type="Proteomes" id="UP000828390">
    <property type="component" value="Unassembled WGS sequence"/>
</dbReference>
<evidence type="ECO:0000256" key="1">
    <source>
        <dbReference type="PROSITE-ProRule" id="PRU00024"/>
    </source>
</evidence>
<dbReference type="PANTHER" id="PTHR25462">
    <property type="entry name" value="BONUS, ISOFORM C-RELATED"/>
    <property type="match status" value="1"/>
</dbReference>
<feature type="domain" description="B box-type" evidence="3">
    <location>
        <begin position="25"/>
        <end position="71"/>
    </location>
</feature>
<dbReference type="EMBL" id="JAIWYP010000006">
    <property type="protein sequence ID" value="KAH3805524.1"/>
    <property type="molecule type" value="Genomic_DNA"/>
</dbReference>
<dbReference type="GO" id="GO:0008270">
    <property type="term" value="F:zinc ion binding"/>
    <property type="evidence" value="ECO:0007669"/>
    <property type="project" value="UniProtKB-KW"/>
</dbReference>
<proteinExistence type="predicted"/>
<feature type="coiled-coil region" evidence="2">
    <location>
        <begin position="142"/>
        <end position="180"/>
    </location>
</feature>
<dbReference type="InterPro" id="IPR000315">
    <property type="entry name" value="Znf_B-box"/>
</dbReference>
<comment type="caution">
    <text evidence="4">The sequence shown here is derived from an EMBL/GenBank/DDBJ whole genome shotgun (WGS) entry which is preliminary data.</text>
</comment>
<keyword evidence="5" id="KW-1185">Reference proteome</keyword>
<dbReference type="PANTHER" id="PTHR25462:SF296">
    <property type="entry name" value="MEIOTIC P26, ISOFORM F"/>
    <property type="match status" value="1"/>
</dbReference>
<dbReference type="InterPro" id="IPR011042">
    <property type="entry name" value="6-blade_b-propeller_TolB-like"/>
</dbReference>
<dbReference type="PROSITE" id="PS50119">
    <property type="entry name" value="ZF_BBOX"/>
    <property type="match status" value="1"/>
</dbReference>
<dbReference type="GO" id="GO:0061630">
    <property type="term" value="F:ubiquitin protein ligase activity"/>
    <property type="evidence" value="ECO:0007669"/>
    <property type="project" value="TreeGrafter"/>
</dbReference>
<reference evidence="4" key="2">
    <citation type="submission" date="2020-11" db="EMBL/GenBank/DDBJ databases">
        <authorList>
            <person name="McCartney M.A."/>
            <person name="Auch B."/>
            <person name="Kono T."/>
            <person name="Mallez S."/>
            <person name="Becker A."/>
            <person name="Gohl D.M."/>
            <person name="Silverstein K.A.T."/>
            <person name="Koren S."/>
            <person name="Bechman K.B."/>
            <person name="Herman A."/>
            <person name="Abrahante J.E."/>
            <person name="Garbe J."/>
        </authorList>
    </citation>
    <scope>NUCLEOTIDE SEQUENCE</scope>
    <source>
        <strain evidence="4">Duluth1</strain>
        <tissue evidence="4">Whole animal</tissue>
    </source>
</reference>
<dbReference type="InterPro" id="IPR047153">
    <property type="entry name" value="TRIM45/56/19-like"/>
</dbReference>
<organism evidence="4 5">
    <name type="scientific">Dreissena polymorpha</name>
    <name type="common">Zebra mussel</name>
    <name type="synonym">Mytilus polymorpha</name>
    <dbReference type="NCBI Taxonomy" id="45954"/>
    <lineage>
        <taxon>Eukaryota</taxon>
        <taxon>Metazoa</taxon>
        <taxon>Spiralia</taxon>
        <taxon>Lophotrochozoa</taxon>
        <taxon>Mollusca</taxon>
        <taxon>Bivalvia</taxon>
        <taxon>Autobranchia</taxon>
        <taxon>Heteroconchia</taxon>
        <taxon>Euheterodonta</taxon>
        <taxon>Imparidentia</taxon>
        <taxon>Neoheterodontei</taxon>
        <taxon>Myida</taxon>
        <taxon>Dreissenoidea</taxon>
        <taxon>Dreissenidae</taxon>
        <taxon>Dreissena</taxon>
    </lineage>
</organism>
<sequence length="582" mass="64667">MATGGLHESNRGNASDFFGECAITQSCEPCMKANIAKAATVLCKDCNEYLCETCRNPHVVYKGGKHDVVSIQDKQSSTVVVDMKGKDKCSEHGKGFEFYCEDHLKLCCTTCIIAHGKCNKWDEIASISRQKGAQLHGLKQSLLKLKSDADAIVAECKQTEEELNASVADLSKDLDEMKDRMIKLFDAAKRELLTEANALKSEEEKKLSKMQSVTTNVMEELNQLLPMCSSLADHGTPQQMFIFSKQVEERNITIESKINEQRMTEVSSKVTLSYTEELSSILEMGTKFMKVNLEQRGNPSSISSLSQSRPVTLELIVSLNLPKSEDNERKPFLTGLDFLSDGRLVAVDNQNMKCMILNEGLRRLGTPYTFKSSPTDVAVLSNSEIVVTCVKCLRFLSVSSDNVISLTRQIETSSSFSSICCKTPTQMVVSTIDDIRNVRMISVDGVETDFQQVEFPNKTYKLGDSSSTYVQSKNTLVLTDRRAHTVYLYNTVKGTSRAVTNGNIQEPRVACVGPGDTVIVCNENMNSVVHLTVDGDYLCTYPVDMKCPRTICVSRDRTRLAVSNCAKNMELQLYKILPTLNN</sequence>
<keyword evidence="2" id="KW-0175">Coiled coil</keyword>
<dbReference type="AlphaFoldDB" id="A0A9D4FUD6"/>
<evidence type="ECO:0000313" key="4">
    <source>
        <dbReference type="EMBL" id="KAH3805524.1"/>
    </source>
</evidence>
<dbReference type="Gene3D" id="3.30.160.60">
    <property type="entry name" value="Classic Zinc Finger"/>
    <property type="match status" value="1"/>
</dbReference>
<dbReference type="CDD" id="cd19776">
    <property type="entry name" value="Bbox2_TRIM25_C-IV"/>
    <property type="match status" value="1"/>
</dbReference>
<reference evidence="4" key="1">
    <citation type="journal article" date="2019" name="bioRxiv">
        <title>The Genome of the Zebra Mussel, Dreissena polymorpha: A Resource for Invasive Species Research.</title>
        <authorList>
            <person name="McCartney M.A."/>
            <person name="Auch B."/>
            <person name="Kono T."/>
            <person name="Mallez S."/>
            <person name="Zhang Y."/>
            <person name="Obille A."/>
            <person name="Becker A."/>
            <person name="Abrahante J.E."/>
            <person name="Garbe J."/>
            <person name="Badalamenti J.P."/>
            <person name="Herman A."/>
            <person name="Mangelson H."/>
            <person name="Liachko I."/>
            <person name="Sullivan S."/>
            <person name="Sone E.D."/>
            <person name="Koren S."/>
            <person name="Silverstein K.A.T."/>
            <person name="Beckman K.B."/>
            <person name="Gohl D.M."/>
        </authorList>
    </citation>
    <scope>NUCLEOTIDE SEQUENCE</scope>
    <source>
        <strain evidence="4">Duluth1</strain>
        <tissue evidence="4">Whole animal</tissue>
    </source>
</reference>